<name>A0A0A8Z420_ARUDO</name>
<dbReference type="EMBL" id="GBRH01263801">
    <property type="protein sequence ID" value="JAD34094.1"/>
    <property type="molecule type" value="Transcribed_RNA"/>
</dbReference>
<dbReference type="AlphaFoldDB" id="A0A0A8Z420"/>
<organism evidence="1">
    <name type="scientific">Arundo donax</name>
    <name type="common">Giant reed</name>
    <name type="synonym">Donax arundinaceus</name>
    <dbReference type="NCBI Taxonomy" id="35708"/>
    <lineage>
        <taxon>Eukaryota</taxon>
        <taxon>Viridiplantae</taxon>
        <taxon>Streptophyta</taxon>
        <taxon>Embryophyta</taxon>
        <taxon>Tracheophyta</taxon>
        <taxon>Spermatophyta</taxon>
        <taxon>Magnoliopsida</taxon>
        <taxon>Liliopsida</taxon>
        <taxon>Poales</taxon>
        <taxon>Poaceae</taxon>
        <taxon>PACMAD clade</taxon>
        <taxon>Arundinoideae</taxon>
        <taxon>Arundineae</taxon>
        <taxon>Arundo</taxon>
    </lineage>
</organism>
<reference evidence="1" key="1">
    <citation type="submission" date="2014-09" db="EMBL/GenBank/DDBJ databases">
        <authorList>
            <person name="Magalhaes I.L.F."/>
            <person name="Oliveira U."/>
            <person name="Santos F.R."/>
            <person name="Vidigal T.H.D.A."/>
            <person name="Brescovit A.D."/>
            <person name="Santos A.J."/>
        </authorList>
    </citation>
    <scope>NUCLEOTIDE SEQUENCE</scope>
    <source>
        <tissue evidence="1">Shoot tissue taken approximately 20 cm above the soil surface</tissue>
    </source>
</reference>
<evidence type="ECO:0000313" key="1">
    <source>
        <dbReference type="EMBL" id="JAD34094.1"/>
    </source>
</evidence>
<reference evidence="1" key="2">
    <citation type="journal article" date="2015" name="Data Brief">
        <title>Shoot transcriptome of the giant reed, Arundo donax.</title>
        <authorList>
            <person name="Barrero R.A."/>
            <person name="Guerrero F.D."/>
            <person name="Moolhuijzen P."/>
            <person name="Goolsby J.A."/>
            <person name="Tidwell J."/>
            <person name="Bellgard S.E."/>
            <person name="Bellgard M.I."/>
        </authorList>
    </citation>
    <scope>NUCLEOTIDE SEQUENCE</scope>
    <source>
        <tissue evidence="1">Shoot tissue taken approximately 20 cm above the soil surface</tissue>
    </source>
</reference>
<proteinExistence type="predicted"/>
<protein>
    <submittedName>
        <fullName evidence="1">Uncharacterized protein</fullName>
    </submittedName>
</protein>
<sequence>MQTSTNLRPKNKTFTSLISVYKCINHWFLLHIC</sequence>
<accession>A0A0A8Z420</accession>